<proteinExistence type="predicted"/>
<dbReference type="EMBL" id="BK029940">
    <property type="protein sequence ID" value="DAD55832.1"/>
    <property type="molecule type" value="Genomic_DNA"/>
</dbReference>
<accession>A0A8D9PEM9</accession>
<protein>
    <submittedName>
        <fullName evidence="1">Uncharacterized protein</fullName>
    </submittedName>
</protein>
<name>A0A8D9PEM9_9VIRU</name>
<evidence type="ECO:0000313" key="1">
    <source>
        <dbReference type="EMBL" id="DAD55832.1"/>
    </source>
</evidence>
<reference evidence="1" key="1">
    <citation type="journal article" date="2021" name="Proc. Natl. Acad. Sci. U.S.A.">
        <title>A Catalog of Tens of Thousands of Viruses from Human Metagenomes Reveals Hidden Associations with Chronic Diseases.</title>
        <authorList>
            <person name="Tisza M.J."/>
            <person name="Buck C.B."/>
        </authorList>
    </citation>
    <scope>NUCLEOTIDE SEQUENCE</scope>
    <source>
        <strain evidence="1">CtOZu12</strain>
    </source>
</reference>
<organism evidence="1">
    <name type="scientific">Bacteriophage sp</name>
    <dbReference type="NCBI Taxonomy" id="38018"/>
    <lineage>
        <taxon>Viruses</taxon>
    </lineage>
</organism>
<sequence length="296" mass="34175">MENKTITCEDIKKQFVSFLKILVEIPFNSFFDNEKICPDKFAVLFNYLEPTLPILPYITMLRTENPDVTVPFFMNNPFFDYKKNKDGLKITSFCNWVGYYTEMNTSFNADFIVKNDAIKNYSLMYKYLKALKNCVSIIDDFFLMLDAPKNYLNPIYKSISVKTIKILTELMGFYGNYILVKKKGVSRYPVDNMIYNPINNMIYIHCTQPNTQVIYNPFVPVTAVGNDNPLLPVTADLTFARGGEGTNFFETIPHTRFNNIAAEIIGEEIEGEFDRTLRENAHRVVAECTELLRTAT</sequence>